<dbReference type="STRING" id="1121338.CLTEP_10440"/>
<dbReference type="EMBL" id="LTBA01000007">
    <property type="protein sequence ID" value="KYH35051.1"/>
    <property type="molecule type" value="Genomic_DNA"/>
</dbReference>
<comment type="caution">
    <text evidence="1">The sequence shown here is derived from an EMBL/GenBank/DDBJ whole genome shotgun (WGS) entry which is preliminary data.</text>
</comment>
<protein>
    <recommendedName>
        <fullName evidence="3">Resolvase HTH domain-containing protein</fullName>
    </recommendedName>
</protein>
<evidence type="ECO:0000313" key="2">
    <source>
        <dbReference type="Proteomes" id="UP000075531"/>
    </source>
</evidence>
<organism evidence="1 2">
    <name type="scientific">Clostridium tepidiprofundi DSM 19306</name>
    <dbReference type="NCBI Taxonomy" id="1121338"/>
    <lineage>
        <taxon>Bacteria</taxon>
        <taxon>Bacillati</taxon>
        <taxon>Bacillota</taxon>
        <taxon>Clostridia</taxon>
        <taxon>Eubacteriales</taxon>
        <taxon>Clostridiaceae</taxon>
        <taxon>Clostridium</taxon>
    </lineage>
</organism>
<dbReference type="AlphaFoldDB" id="A0A151B557"/>
<dbReference type="PATRIC" id="fig|1121338.3.peg.1076"/>
<accession>A0A151B557</accession>
<sequence>MKGNRKGEHEEKVEDVRRYIEKGYGITQIMDITGMSDNEINSIRRKLNEKHRKEYNDII</sequence>
<gene>
    <name evidence="1" type="ORF">CLTEP_10440</name>
</gene>
<proteinExistence type="predicted"/>
<reference evidence="1 2" key="1">
    <citation type="submission" date="2016-02" db="EMBL/GenBank/DDBJ databases">
        <title>Genome sequence of Clostridium tepidiprofundi DSM 19306.</title>
        <authorList>
            <person name="Poehlein A."/>
            <person name="Daniel R."/>
        </authorList>
    </citation>
    <scope>NUCLEOTIDE SEQUENCE [LARGE SCALE GENOMIC DNA]</scope>
    <source>
        <strain evidence="1 2">DSM 19306</strain>
    </source>
</reference>
<evidence type="ECO:0008006" key="3">
    <source>
        <dbReference type="Google" id="ProtNLM"/>
    </source>
</evidence>
<name>A0A151B557_9CLOT</name>
<evidence type="ECO:0000313" key="1">
    <source>
        <dbReference type="EMBL" id="KYH35051.1"/>
    </source>
</evidence>
<dbReference type="Proteomes" id="UP000075531">
    <property type="component" value="Unassembled WGS sequence"/>
</dbReference>
<dbReference type="RefSeq" id="WP_066823571.1">
    <property type="nucleotide sequence ID" value="NZ_LTBA01000007.1"/>
</dbReference>
<keyword evidence="2" id="KW-1185">Reference proteome</keyword>